<evidence type="ECO:0000256" key="1">
    <source>
        <dbReference type="ARBA" id="ARBA00004123"/>
    </source>
</evidence>
<dbReference type="GeneID" id="36580447"/>
<dbReference type="PANTHER" id="PTHR46179">
    <property type="entry name" value="ZINC FINGER PROTEIN"/>
    <property type="match status" value="1"/>
</dbReference>
<dbReference type="PROSITE" id="PS00028">
    <property type="entry name" value="ZINC_FINGER_C2H2_1"/>
    <property type="match status" value="1"/>
</dbReference>
<keyword evidence="6" id="KW-0804">Transcription</keyword>
<evidence type="ECO:0000256" key="8">
    <source>
        <dbReference type="PROSITE-ProRule" id="PRU00042"/>
    </source>
</evidence>
<evidence type="ECO:0000256" key="3">
    <source>
        <dbReference type="ARBA" id="ARBA00022771"/>
    </source>
</evidence>
<dbReference type="OrthoDB" id="2687452at2759"/>
<gene>
    <name evidence="10" type="ORF">K444DRAFT_384035</name>
</gene>
<feature type="domain" description="C2H2-type" evidence="9">
    <location>
        <begin position="135"/>
        <end position="160"/>
    </location>
</feature>
<dbReference type="AlphaFoldDB" id="A0A2J6TD27"/>
<dbReference type="InterPro" id="IPR051061">
    <property type="entry name" value="Zinc_finger_trans_reg"/>
</dbReference>
<dbReference type="InterPro" id="IPR013087">
    <property type="entry name" value="Znf_C2H2_type"/>
</dbReference>
<evidence type="ECO:0000313" key="11">
    <source>
        <dbReference type="Proteomes" id="UP000235371"/>
    </source>
</evidence>
<keyword evidence="2" id="KW-0479">Metal-binding</keyword>
<dbReference type="PROSITE" id="PS50157">
    <property type="entry name" value="ZINC_FINGER_C2H2_2"/>
    <property type="match status" value="2"/>
</dbReference>
<comment type="subcellular location">
    <subcellularLocation>
        <location evidence="1">Nucleus</location>
    </subcellularLocation>
</comment>
<dbReference type="GO" id="GO:0008270">
    <property type="term" value="F:zinc ion binding"/>
    <property type="evidence" value="ECO:0007669"/>
    <property type="project" value="UniProtKB-KW"/>
</dbReference>
<dbReference type="RefSeq" id="XP_024737839.1">
    <property type="nucleotide sequence ID" value="XM_024872366.1"/>
</dbReference>
<keyword evidence="3 8" id="KW-0863">Zinc-finger</keyword>
<proteinExistence type="predicted"/>
<evidence type="ECO:0000259" key="9">
    <source>
        <dbReference type="PROSITE" id="PS50157"/>
    </source>
</evidence>
<dbReference type="SMART" id="SM00355">
    <property type="entry name" value="ZnF_C2H2"/>
    <property type="match status" value="6"/>
</dbReference>
<organism evidence="10 11">
    <name type="scientific">Hyaloscypha bicolor E</name>
    <dbReference type="NCBI Taxonomy" id="1095630"/>
    <lineage>
        <taxon>Eukaryota</taxon>
        <taxon>Fungi</taxon>
        <taxon>Dikarya</taxon>
        <taxon>Ascomycota</taxon>
        <taxon>Pezizomycotina</taxon>
        <taxon>Leotiomycetes</taxon>
        <taxon>Helotiales</taxon>
        <taxon>Hyaloscyphaceae</taxon>
        <taxon>Hyaloscypha</taxon>
        <taxon>Hyaloscypha bicolor</taxon>
    </lineage>
</organism>
<keyword evidence="4" id="KW-0862">Zinc</keyword>
<dbReference type="GO" id="GO:0005634">
    <property type="term" value="C:nucleus"/>
    <property type="evidence" value="ECO:0007669"/>
    <property type="project" value="UniProtKB-SubCell"/>
</dbReference>
<reference evidence="10 11" key="1">
    <citation type="submission" date="2016-04" db="EMBL/GenBank/DDBJ databases">
        <title>A degradative enzymes factory behind the ericoid mycorrhizal symbiosis.</title>
        <authorList>
            <consortium name="DOE Joint Genome Institute"/>
            <person name="Martino E."/>
            <person name="Morin E."/>
            <person name="Grelet G."/>
            <person name="Kuo A."/>
            <person name="Kohler A."/>
            <person name="Daghino S."/>
            <person name="Barry K."/>
            <person name="Choi C."/>
            <person name="Cichocki N."/>
            <person name="Clum A."/>
            <person name="Copeland A."/>
            <person name="Hainaut M."/>
            <person name="Haridas S."/>
            <person name="Labutti K."/>
            <person name="Lindquist E."/>
            <person name="Lipzen A."/>
            <person name="Khouja H.-R."/>
            <person name="Murat C."/>
            <person name="Ohm R."/>
            <person name="Olson A."/>
            <person name="Spatafora J."/>
            <person name="Veneault-Fourrey C."/>
            <person name="Henrissat B."/>
            <person name="Grigoriev I."/>
            <person name="Martin F."/>
            <person name="Perotto S."/>
        </authorList>
    </citation>
    <scope>NUCLEOTIDE SEQUENCE [LARGE SCALE GENOMIC DNA]</scope>
    <source>
        <strain evidence="10 11">E</strain>
    </source>
</reference>
<dbReference type="Gene3D" id="3.30.160.60">
    <property type="entry name" value="Classic Zinc Finger"/>
    <property type="match status" value="1"/>
</dbReference>
<sequence>MSAKHLSSTKHYRKLGDTPRWNDLLIWVLSFAQRLLYPESTCASCNAPLDTSEELFNLNSPNLYCTRNRSPDHLSLRCVDKTCHRKFQSLADLKKHFKQTFWHASFNCAIPGCGVPLPKWQTKYHFLHDHKGVKYHCAQCGTGFNTIRQLDGHGKDTMHSAYVCRYPECGSESTRSGEMNRHHLSHKQSVPRHPCPHCRKYRGDNGFKRKDHLRQHIRNYHHIDVDAQDPDTDKSAGHPCTFEGCDKTDFETEKLMKIHLKKEHPSPYQCSYPGCHRIGTNGWMRERDMVKHMKKNHEV</sequence>
<accession>A0A2J6TD27</accession>
<evidence type="ECO:0000256" key="7">
    <source>
        <dbReference type="ARBA" id="ARBA00023242"/>
    </source>
</evidence>
<dbReference type="PANTHER" id="PTHR46179:SF13">
    <property type="entry name" value="C2H2-TYPE DOMAIN-CONTAINING PROTEIN"/>
    <property type="match status" value="1"/>
</dbReference>
<dbReference type="EMBL" id="KZ613787">
    <property type="protein sequence ID" value="PMD60935.1"/>
    <property type="molecule type" value="Genomic_DNA"/>
</dbReference>
<evidence type="ECO:0000313" key="10">
    <source>
        <dbReference type="EMBL" id="PMD60935.1"/>
    </source>
</evidence>
<feature type="domain" description="C2H2-type" evidence="9">
    <location>
        <begin position="162"/>
        <end position="191"/>
    </location>
</feature>
<evidence type="ECO:0000256" key="6">
    <source>
        <dbReference type="ARBA" id="ARBA00023163"/>
    </source>
</evidence>
<evidence type="ECO:0000256" key="5">
    <source>
        <dbReference type="ARBA" id="ARBA00023015"/>
    </source>
</evidence>
<dbReference type="GO" id="GO:0006357">
    <property type="term" value="P:regulation of transcription by RNA polymerase II"/>
    <property type="evidence" value="ECO:0007669"/>
    <property type="project" value="TreeGrafter"/>
</dbReference>
<keyword evidence="7" id="KW-0539">Nucleus</keyword>
<keyword evidence="11" id="KW-1185">Reference proteome</keyword>
<protein>
    <recommendedName>
        <fullName evidence="9">C2H2-type domain-containing protein</fullName>
    </recommendedName>
</protein>
<dbReference type="InParanoid" id="A0A2J6TD27"/>
<evidence type="ECO:0000256" key="4">
    <source>
        <dbReference type="ARBA" id="ARBA00022833"/>
    </source>
</evidence>
<dbReference type="Proteomes" id="UP000235371">
    <property type="component" value="Unassembled WGS sequence"/>
</dbReference>
<keyword evidence="5" id="KW-0805">Transcription regulation</keyword>
<name>A0A2J6TD27_9HELO</name>
<dbReference type="STRING" id="1095630.A0A2J6TD27"/>
<evidence type="ECO:0000256" key="2">
    <source>
        <dbReference type="ARBA" id="ARBA00022723"/>
    </source>
</evidence>